<reference evidence="2 3" key="4">
    <citation type="journal article" date="2011" name="BMC Genomics">
        <title>RNA-Seq improves annotation of protein-coding genes in the cucumber genome.</title>
        <authorList>
            <person name="Li Z."/>
            <person name="Zhang Z."/>
            <person name="Yan P."/>
            <person name="Huang S."/>
            <person name="Fei Z."/>
            <person name="Lin K."/>
        </authorList>
    </citation>
    <scope>NUCLEOTIDE SEQUENCE [LARGE SCALE GENOMIC DNA]</scope>
    <source>
        <strain evidence="3">cv. 9930</strain>
    </source>
</reference>
<reference evidence="2 3" key="2">
    <citation type="journal article" date="2009" name="PLoS ONE">
        <title>An integrated genetic and cytogenetic map of the cucumber genome.</title>
        <authorList>
            <person name="Ren Y."/>
            <person name="Zhang Z."/>
            <person name="Liu J."/>
            <person name="Staub J.E."/>
            <person name="Han Y."/>
            <person name="Cheng Z."/>
            <person name="Li X."/>
            <person name="Lu J."/>
            <person name="Miao H."/>
            <person name="Kang H."/>
            <person name="Xie B."/>
            <person name="Gu X."/>
            <person name="Wang X."/>
            <person name="Du Y."/>
            <person name="Jin W."/>
            <person name="Huang S."/>
        </authorList>
    </citation>
    <scope>NUCLEOTIDE SEQUENCE [LARGE SCALE GENOMIC DNA]</scope>
    <source>
        <strain evidence="3">cv. 9930</strain>
    </source>
</reference>
<evidence type="ECO:0000313" key="3">
    <source>
        <dbReference type="Proteomes" id="UP000029981"/>
    </source>
</evidence>
<dbReference type="EMBL" id="CM002923">
    <property type="protein sequence ID" value="KGN61746.1"/>
    <property type="molecule type" value="Genomic_DNA"/>
</dbReference>
<evidence type="ECO:0000313" key="2">
    <source>
        <dbReference type="EMBL" id="KGN61746.1"/>
    </source>
</evidence>
<keyword evidence="1" id="KW-0812">Transmembrane</keyword>
<keyword evidence="1" id="KW-0472">Membrane</keyword>
<accession>A0A0A0LP11</accession>
<proteinExistence type="predicted"/>
<sequence>MIGNKFNIWLTGKLVVVVGLISLMISRLKTLTPVSYVETRAKSKYGNSKSNEIHIKEGSQPEIYTEEDAKLLGDCESKWVLGVDGYGQDGKRVYDPVNGKSCHQCR</sequence>
<dbReference type="eggNOG" id="ENOG502QWH1">
    <property type="taxonomic scope" value="Eukaryota"/>
</dbReference>
<dbReference type="Proteomes" id="UP000029981">
    <property type="component" value="Chromosome 2"/>
</dbReference>
<dbReference type="GO" id="GO:0006355">
    <property type="term" value="P:regulation of DNA-templated transcription"/>
    <property type="evidence" value="ECO:0007669"/>
    <property type="project" value="InterPro"/>
</dbReference>
<dbReference type="InterPro" id="IPR040221">
    <property type="entry name" value="CDCA7/CDA7L"/>
</dbReference>
<dbReference type="PANTHER" id="PTHR31169">
    <property type="entry name" value="OS05G0300700 PROTEIN"/>
    <property type="match status" value="1"/>
</dbReference>
<keyword evidence="1" id="KW-1133">Transmembrane helix</keyword>
<feature type="transmembrane region" description="Helical" evidence="1">
    <location>
        <begin position="6"/>
        <end position="25"/>
    </location>
</feature>
<reference evidence="2 3" key="3">
    <citation type="journal article" date="2010" name="BMC Genomics">
        <title>Transcriptome sequencing and comparative analysis of cucumber flowers with different sex types.</title>
        <authorList>
            <person name="Guo S."/>
            <person name="Zheng Y."/>
            <person name="Joung J.G."/>
            <person name="Liu S."/>
            <person name="Zhang Z."/>
            <person name="Crasta O.R."/>
            <person name="Sobral B.W."/>
            <person name="Xu Y."/>
            <person name="Huang S."/>
            <person name="Fei Z."/>
        </authorList>
    </citation>
    <scope>NUCLEOTIDE SEQUENCE [LARGE SCALE GENOMIC DNA]</scope>
    <source>
        <strain evidence="3">cv. 9930</strain>
    </source>
</reference>
<organism evidence="2 3">
    <name type="scientific">Cucumis sativus</name>
    <name type="common">Cucumber</name>
    <dbReference type="NCBI Taxonomy" id="3659"/>
    <lineage>
        <taxon>Eukaryota</taxon>
        <taxon>Viridiplantae</taxon>
        <taxon>Streptophyta</taxon>
        <taxon>Embryophyta</taxon>
        <taxon>Tracheophyta</taxon>
        <taxon>Spermatophyta</taxon>
        <taxon>Magnoliopsida</taxon>
        <taxon>eudicotyledons</taxon>
        <taxon>Gunneridae</taxon>
        <taxon>Pentapetalae</taxon>
        <taxon>rosids</taxon>
        <taxon>fabids</taxon>
        <taxon>Cucurbitales</taxon>
        <taxon>Cucurbitaceae</taxon>
        <taxon>Benincaseae</taxon>
        <taxon>Cucumis</taxon>
    </lineage>
</organism>
<dbReference type="AlphaFoldDB" id="A0A0A0LP11"/>
<keyword evidence="3" id="KW-1185">Reference proteome</keyword>
<dbReference type="PANTHER" id="PTHR31169:SF33">
    <property type="entry name" value="CELL DIVISION CYCLE-ASSOCIATED 7-LIKE PROTEIN"/>
    <property type="match status" value="1"/>
</dbReference>
<evidence type="ECO:0000256" key="1">
    <source>
        <dbReference type="SAM" id="Phobius"/>
    </source>
</evidence>
<reference evidence="2 3" key="1">
    <citation type="journal article" date="2009" name="Nat. Genet.">
        <title>The genome of the cucumber, Cucumis sativus L.</title>
        <authorList>
            <person name="Huang S."/>
            <person name="Li R."/>
            <person name="Zhang Z."/>
            <person name="Li L."/>
            <person name="Gu X."/>
            <person name="Fan W."/>
            <person name="Lucas W.J."/>
            <person name="Wang X."/>
            <person name="Xie B."/>
            <person name="Ni P."/>
            <person name="Ren Y."/>
            <person name="Zhu H."/>
            <person name="Li J."/>
            <person name="Lin K."/>
            <person name="Jin W."/>
            <person name="Fei Z."/>
            <person name="Li G."/>
            <person name="Staub J."/>
            <person name="Kilian A."/>
            <person name="van der Vossen E.A."/>
            <person name="Wu Y."/>
            <person name="Guo J."/>
            <person name="He J."/>
            <person name="Jia Z."/>
            <person name="Ren Y."/>
            <person name="Tian G."/>
            <person name="Lu Y."/>
            <person name="Ruan J."/>
            <person name="Qian W."/>
            <person name="Wang M."/>
            <person name="Huang Q."/>
            <person name="Li B."/>
            <person name="Xuan Z."/>
            <person name="Cao J."/>
            <person name="Asan"/>
            <person name="Wu Z."/>
            <person name="Zhang J."/>
            <person name="Cai Q."/>
            <person name="Bai Y."/>
            <person name="Zhao B."/>
            <person name="Han Y."/>
            <person name="Li Y."/>
            <person name="Li X."/>
            <person name="Wang S."/>
            <person name="Shi Q."/>
            <person name="Liu S."/>
            <person name="Cho W.K."/>
            <person name="Kim J.Y."/>
            <person name="Xu Y."/>
            <person name="Heller-Uszynska K."/>
            <person name="Miao H."/>
            <person name="Cheng Z."/>
            <person name="Zhang S."/>
            <person name="Wu J."/>
            <person name="Yang Y."/>
            <person name="Kang H."/>
            <person name="Li M."/>
            <person name="Liang H."/>
            <person name="Ren X."/>
            <person name="Shi Z."/>
            <person name="Wen M."/>
            <person name="Jian M."/>
            <person name="Yang H."/>
            <person name="Zhang G."/>
            <person name="Yang Z."/>
            <person name="Chen R."/>
            <person name="Liu S."/>
            <person name="Li J."/>
            <person name="Ma L."/>
            <person name="Liu H."/>
            <person name="Zhou Y."/>
            <person name="Zhao J."/>
            <person name="Fang X."/>
            <person name="Li G."/>
            <person name="Fang L."/>
            <person name="Li Y."/>
            <person name="Liu D."/>
            <person name="Zheng H."/>
            <person name="Zhang Y."/>
            <person name="Qin N."/>
            <person name="Li Z."/>
            <person name="Yang G."/>
            <person name="Yang S."/>
            <person name="Bolund L."/>
            <person name="Kristiansen K."/>
            <person name="Zheng H."/>
            <person name="Li S."/>
            <person name="Zhang X."/>
            <person name="Yang H."/>
            <person name="Wang J."/>
            <person name="Sun R."/>
            <person name="Zhang B."/>
            <person name="Jiang S."/>
            <person name="Wang J."/>
            <person name="Du Y."/>
            <person name="Li S."/>
        </authorList>
    </citation>
    <scope>NUCLEOTIDE SEQUENCE [LARGE SCALE GENOMIC DNA]</scope>
    <source>
        <strain evidence="3">cv. 9930</strain>
    </source>
</reference>
<dbReference type="STRING" id="3659.A0A0A0LP11"/>
<dbReference type="Gramene" id="KGN61746">
    <property type="protein sequence ID" value="KGN61746"/>
    <property type="gene ID" value="Csa_2G237160"/>
</dbReference>
<gene>
    <name evidence="2" type="ORF">Csa_2G237160</name>
</gene>
<protein>
    <submittedName>
        <fullName evidence="2">Uncharacterized protein</fullName>
    </submittedName>
</protein>
<name>A0A0A0LP11_CUCSA</name>